<evidence type="ECO:0000313" key="2">
    <source>
        <dbReference type="EMBL" id="PPQ80017.1"/>
    </source>
</evidence>
<dbReference type="PANTHER" id="PTHR44086">
    <property type="entry name" value="THIOSULFATE SULFURTRANSFERASE RDL2, MITOCHONDRIAL-RELATED"/>
    <property type="match status" value="1"/>
</dbReference>
<gene>
    <name evidence="2" type="ORF">CVT26_011899</name>
</gene>
<dbReference type="Proteomes" id="UP000284706">
    <property type="component" value="Unassembled WGS sequence"/>
</dbReference>
<dbReference type="EMBL" id="NHYE01004975">
    <property type="protein sequence ID" value="PPQ80017.1"/>
    <property type="molecule type" value="Genomic_DNA"/>
</dbReference>
<dbReference type="Pfam" id="PF00581">
    <property type="entry name" value="Rhodanese"/>
    <property type="match status" value="1"/>
</dbReference>
<protein>
    <recommendedName>
        <fullName evidence="1">Rhodanese domain-containing protein</fullName>
    </recommendedName>
</protein>
<evidence type="ECO:0000313" key="3">
    <source>
        <dbReference type="Proteomes" id="UP000284706"/>
    </source>
</evidence>
<dbReference type="OrthoDB" id="566238at2759"/>
<dbReference type="SMART" id="SM00450">
    <property type="entry name" value="RHOD"/>
    <property type="match status" value="1"/>
</dbReference>
<dbReference type="SUPFAM" id="SSF52821">
    <property type="entry name" value="Rhodanese/Cell cycle control phosphatase"/>
    <property type="match status" value="1"/>
</dbReference>
<dbReference type="CDD" id="cd01519">
    <property type="entry name" value="RHOD_HSP67B2"/>
    <property type="match status" value="1"/>
</dbReference>
<dbReference type="STRING" id="231916.A0A409WND3"/>
<dbReference type="FunCoup" id="A0A409WND3">
    <property type="interactions" value="318"/>
</dbReference>
<dbReference type="InParanoid" id="A0A409WND3"/>
<dbReference type="InterPro" id="IPR001763">
    <property type="entry name" value="Rhodanese-like_dom"/>
</dbReference>
<organism evidence="2 3">
    <name type="scientific">Gymnopilus dilepis</name>
    <dbReference type="NCBI Taxonomy" id="231916"/>
    <lineage>
        <taxon>Eukaryota</taxon>
        <taxon>Fungi</taxon>
        <taxon>Dikarya</taxon>
        <taxon>Basidiomycota</taxon>
        <taxon>Agaricomycotina</taxon>
        <taxon>Agaricomycetes</taxon>
        <taxon>Agaricomycetidae</taxon>
        <taxon>Agaricales</taxon>
        <taxon>Agaricineae</taxon>
        <taxon>Hymenogastraceae</taxon>
        <taxon>Gymnopilus</taxon>
    </lineage>
</organism>
<keyword evidence="3" id="KW-1185">Reference proteome</keyword>
<feature type="domain" description="Rhodanese" evidence="1">
    <location>
        <begin position="91"/>
        <end position="192"/>
    </location>
</feature>
<dbReference type="GO" id="GO:0004792">
    <property type="term" value="F:thiosulfate-cyanide sulfurtransferase activity"/>
    <property type="evidence" value="ECO:0007669"/>
    <property type="project" value="TreeGrafter"/>
</dbReference>
<dbReference type="PANTHER" id="PTHR44086:SF10">
    <property type="entry name" value="THIOSULFATE SULFURTRANSFERASE_RHODANESE-LIKE DOMAIN-CONTAINING PROTEIN 3"/>
    <property type="match status" value="1"/>
</dbReference>
<sequence length="193" mass="21902">MFRGSLIRAARAVARSSRVPTVASRSTAISGLRLNSTQPFDSPFQQPAQPPKTPEELAKKAALEAWDDLQRDWDVNLVIPYEEFLVKTQNPSPDTYIIDVREPDEVIQGMIPSAVNLPLTVLGNALHTPAEEFREKYGFEKPRHDQEVIFYCRSGFRSSTATDVAKRNGYKKMRNYKGSWLEWTSKQSERAAQ</sequence>
<dbReference type="InterPro" id="IPR036873">
    <property type="entry name" value="Rhodanese-like_dom_sf"/>
</dbReference>
<reference evidence="2 3" key="1">
    <citation type="journal article" date="2018" name="Evol. Lett.">
        <title>Horizontal gene cluster transfer increased hallucinogenic mushroom diversity.</title>
        <authorList>
            <person name="Reynolds H.T."/>
            <person name="Vijayakumar V."/>
            <person name="Gluck-Thaler E."/>
            <person name="Korotkin H.B."/>
            <person name="Matheny P.B."/>
            <person name="Slot J.C."/>
        </authorList>
    </citation>
    <scope>NUCLEOTIDE SEQUENCE [LARGE SCALE GENOMIC DNA]</scope>
    <source>
        <strain evidence="2 3">SRW20</strain>
    </source>
</reference>
<evidence type="ECO:0000259" key="1">
    <source>
        <dbReference type="PROSITE" id="PS50206"/>
    </source>
</evidence>
<dbReference type="Gene3D" id="3.40.250.10">
    <property type="entry name" value="Rhodanese-like domain"/>
    <property type="match status" value="1"/>
</dbReference>
<dbReference type="PROSITE" id="PS50206">
    <property type="entry name" value="RHODANESE_3"/>
    <property type="match status" value="1"/>
</dbReference>
<dbReference type="AlphaFoldDB" id="A0A409WND3"/>
<name>A0A409WND3_9AGAR</name>
<proteinExistence type="predicted"/>
<dbReference type="GO" id="GO:0005739">
    <property type="term" value="C:mitochondrion"/>
    <property type="evidence" value="ECO:0007669"/>
    <property type="project" value="TreeGrafter"/>
</dbReference>
<accession>A0A409WND3</accession>
<comment type="caution">
    <text evidence="2">The sequence shown here is derived from an EMBL/GenBank/DDBJ whole genome shotgun (WGS) entry which is preliminary data.</text>
</comment>